<reference evidence="3" key="1">
    <citation type="submission" date="2020-10" db="EMBL/GenBank/DDBJ databases">
        <authorList>
            <person name="Kikuchi T."/>
        </authorList>
    </citation>
    <scope>NUCLEOTIDE SEQUENCE</scope>
    <source>
        <strain evidence="3">NKZ352</strain>
    </source>
</reference>
<name>A0A8S1GUW1_9PELO</name>
<sequence length="115" mass="12210">MLFFLFLTITLLALLIPSGQTKAIVKRQWPVNPIQAQRNQRLRMEVANLRGQLQGRNQAEAQFGRGGGGWNRGGGWGNQGGFGSQGGWNGQPGGWGGQPGGWGGQPGFGASPFFG</sequence>
<feature type="chain" id="PRO_5035906328" evidence="2">
    <location>
        <begin position="24"/>
        <end position="115"/>
    </location>
</feature>
<comment type="caution">
    <text evidence="3">The sequence shown here is derived from an EMBL/GenBank/DDBJ whole genome shotgun (WGS) entry which is preliminary data.</text>
</comment>
<feature type="region of interest" description="Disordered" evidence="1">
    <location>
        <begin position="61"/>
        <end position="115"/>
    </location>
</feature>
<proteinExistence type="predicted"/>
<accession>A0A8S1GUW1</accession>
<organism evidence="3 4">
    <name type="scientific">Caenorhabditis auriculariae</name>
    <dbReference type="NCBI Taxonomy" id="2777116"/>
    <lineage>
        <taxon>Eukaryota</taxon>
        <taxon>Metazoa</taxon>
        <taxon>Ecdysozoa</taxon>
        <taxon>Nematoda</taxon>
        <taxon>Chromadorea</taxon>
        <taxon>Rhabditida</taxon>
        <taxon>Rhabditina</taxon>
        <taxon>Rhabditomorpha</taxon>
        <taxon>Rhabditoidea</taxon>
        <taxon>Rhabditidae</taxon>
        <taxon>Peloderinae</taxon>
        <taxon>Caenorhabditis</taxon>
    </lineage>
</organism>
<feature type="signal peptide" evidence="2">
    <location>
        <begin position="1"/>
        <end position="23"/>
    </location>
</feature>
<feature type="compositionally biased region" description="Gly residues" evidence="1">
    <location>
        <begin position="64"/>
        <end position="107"/>
    </location>
</feature>
<dbReference type="Proteomes" id="UP000835052">
    <property type="component" value="Unassembled WGS sequence"/>
</dbReference>
<dbReference type="AlphaFoldDB" id="A0A8S1GUW1"/>
<keyword evidence="4" id="KW-1185">Reference proteome</keyword>
<keyword evidence="2" id="KW-0732">Signal</keyword>
<gene>
    <name evidence="3" type="ORF">CAUJ_LOCUS2793</name>
</gene>
<evidence type="ECO:0000256" key="2">
    <source>
        <dbReference type="SAM" id="SignalP"/>
    </source>
</evidence>
<evidence type="ECO:0000256" key="1">
    <source>
        <dbReference type="SAM" id="MobiDB-lite"/>
    </source>
</evidence>
<protein>
    <submittedName>
        <fullName evidence="3">Uncharacterized protein</fullName>
    </submittedName>
</protein>
<evidence type="ECO:0000313" key="4">
    <source>
        <dbReference type="Proteomes" id="UP000835052"/>
    </source>
</evidence>
<evidence type="ECO:0000313" key="3">
    <source>
        <dbReference type="EMBL" id="CAD6186874.1"/>
    </source>
</evidence>
<dbReference type="EMBL" id="CAJGYM010000005">
    <property type="protein sequence ID" value="CAD6186874.1"/>
    <property type="molecule type" value="Genomic_DNA"/>
</dbReference>